<dbReference type="AlphaFoldDB" id="A0A2A2SI05"/>
<feature type="transmembrane region" description="Helical" evidence="1">
    <location>
        <begin position="56"/>
        <end position="77"/>
    </location>
</feature>
<keyword evidence="1" id="KW-0812">Transmembrane</keyword>
<dbReference type="EMBL" id="NSLI01000002">
    <property type="protein sequence ID" value="PAX08876.1"/>
    <property type="molecule type" value="Genomic_DNA"/>
</dbReference>
<gene>
    <name evidence="2" type="ORF">CKY28_05850</name>
</gene>
<organism evidence="2 3">
    <name type="scientific">Sphingomonas lenta</name>
    <dbReference type="NCBI Taxonomy" id="1141887"/>
    <lineage>
        <taxon>Bacteria</taxon>
        <taxon>Pseudomonadati</taxon>
        <taxon>Pseudomonadota</taxon>
        <taxon>Alphaproteobacteria</taxon>
        <taxon>Sphingomonadales</taxon>
        <taxon>Sphingomonadaceae</taxon>
        <taxon>Sphingomonas</taxon>
    </lineage>
</organism>
<protein>
    <submittedName>
        <fullName evidence="2">Uncharacterized protein</fullName>
    </submittedName>
</protein>
<comment type="caution">
    <text evidence="2">The sequence shown here is derived from an EMBL/GenBank/DDBJ whole genome shotgun (WGS) entry which is preliminary data.</text>
</comment>
<keyword evidence="1" id="KW-1133">Transmembrane helix</keyword>
<keyword evidence="3" id="KW-1185">Reference proteome</keyword>
<evidence type="ECO:0000313" key="3">
    <source>
        <dbReference type="Proteomes" id="UP000218151"/>
    </source>
</evidence>
<dbReference type="Proteomes" id="UP000218151">
    <property type="component" value="Unassembled WGS sequence"/>
</dbReference>
<keyword evidence="1" id="KW-0472">Membrane</keyword>
<evidence type="ECO:0000256" key="1">
    <source>
        <dbReference type="SAM" id="Phobius"/>
    </source>
</evidence>
<dbReference type="RefSeq" id="WP_095997387.1">
    <property type="nucleotide sequence ID" value="NZ_NSLI01000002.1"/>
</dbReference>
<name>A0A2A2SI05_9SPHN</name>
<accession>A0A2A2SI05</accession>
<sequence>MVIVDGTGEGGRASYLDRLVARADLANGGLPVWPTTLAIPVAFFLPPLVLIVGEKWFAGVALALSLVPVIWLALWCARTMYGWSHPYASARWLHAVRGVVGDEAMTELLVDLDGQHARDPDHVLTRREVVEAVAIQRQRARDAAARARGVSLRRTSTAS</sequence>
<proteinExistence type="predicted"/>
<evidence type="ECO:0000313" key="2">
    <source>
        <dbReference type="EMBL" id="PAX08876.1"/>
    </source>
</evidence>
<reference evidence="3" key="1">
    <citation type="submission" date="2017-09" db="EMBL/GenBank/DDBJ databases">
        <authorList>
            <person name="Feng G."/>
            <person name="Zhu H."/>
        </authorList>
    </citation>
    <scope>NUCLEOTIDE SEQUENCE [LARGE SCALE GENOMIC DNA]</scope>
    <source>
        <strain evidence="3">1PNM-20</strain>
    </source>
</reference>
<feature type="transmembrane region" description="Helical" evidence="1">
    <location>
        <begin position="32"/>
        <end position="50"/>
    </location>
</feature>